<protein>
    <submittedName>
        <fullName evidence="2">HD domain-containing protein</fullName>
    </submittedName>
</protein>
<evidence type="ECO:0000313" key="2">
    <source>
        <dbReference type="EMBL" id="MCR0983848.1"/>
    </source>
</evidence>
<dbReference type="Pfam" id="PF01966">
    <property type="entry name" value="HD"/>
    <property type="match status" value="1"/>
</dbReference>
<dbReference type="SMART" id="SM00471">
    <property type="entry name" value="HDc"/>
    <property type="match status" value="1"/>
</dbReference>
<dbReference type="Gene3D" id="1.10.3210.10">
    <property type="entry name" value="Hypothetical protein af1432"/>
    <property type="match status" value="1"/>
</dbReference>
<proteinExistence type="predicted"/>
<gene>
    <name evidence="2" type="ORF">NRP21_17470</name>
</gene>
<dbReference type="InterPro" id="IPR006674">
    <property type="entry name" value="HD_domain"/>
</dbReference>
<name>A0ABT1X6X6_9PROT</name>
<evidence type="ECO:0000259" key="1">
    <source>
        <dbReference type="SMART" id="SM00471"/>
    </source>
</evidence>
<comment type="caution">
    <text evidence="2">The sequence shown here is derived from an EMBL/GenBank/DDBJ whole genome shotgun (WGS) entry which is preliminary data.</text>
</comment>
<reference evidence="2 3" key="1">
    <citation type="submission" date="2022-06" db="EMBL/GenBank/DDBJ databases">
        <title>Roseomonas CN29.</title>
        <authorList>
            <person name="Cheng Y."/>
            <person name="He X."/>
        </authorList>
    </citation>
    <scope>NUCLEOTIDE SEQUENCE [LARGE SCALE GENOMIC DNA]</scope>
    <source>
        <strain evidence="2 3">CN29</strain>
    </source>
</reference>
<dbReference type="RefSeq" id="WP_257717513.1">
    <property type="nucleotide sequence ID" value="NZ_JANJOU010000016.1"/>
</dbReference>
<dbReference type="InterPro" id="IPR003607">
    <property type="entry name" value="HD/PDEase_dom"/>
</dbReference>
<sequence length="197" mass="21747">MPYVIDSAPGPKRQAVESWLHGLDMVSPALRERIVTAWTTSFGSSTHRAIEAIPFTPAAQFYPLAEHVNEVTRAGMDLARRAEADWGIALDWDEMMAILILHDVDKPLLYEAAPEGGHRYTRLFRELPHGVVGAMLLKELGFSHLVVSTVATHATNAPFHGDTSEAQILHYADLFAADRAMKAIGAKPFYQRGFGSH</sequence>
<dbReference type="SUPFAM" id="SSF109604">
    <property type="entry name" value="HD-domain/PDEase-like"/>
    <property type="match status" value="1"/>
</dbReference>
<accession>A0ABT1X6X6</accession>
<keyword evidence="3" id="KW-1185">Reference proteome</keyword>
<dbReference type="CDD" id="cd00077">
    <property type="entry name" value="HDc"/>
    <property type="match status" value="1"/>
</dbReference>
<dbReference type="Proteomes" id="UP001524642">
    <property type="component" value="Unassembled WGS sequence"/>
</dbReference>
<organism evidence="2 3">
    <name type="scientific">Roseomonas populi</name>
    <dbReference type="NCBI Taxonomy" id="3121582"/>
    <lineage>
        <taxon>Bacteria</taxon>
        <taxon>Pseudomonadati</taxon>
        <taxon>Pseudomonadota</taxon>
        <taxon>Alphaproteobacteria</taxon>
        <taxon>Acetobacterales</taxon>
        <taxon>Roseomonadaceae</taxon>
        <taxon>Roseomonas</taxon>
    </lineage>
</organism>
<dbReference type="EMBL" id="JANJOU010000016">
    <property type="protein sequence ID" value="MCR0983848.1"/>
    <property type="molecule type" value="Genomic_DNA"/>
</dbReference>
<evidence type="ECO:0000313" key="3">
    <source>
        <dbReference type="Proteomes" id="UP001524642"/>
    </source>
</evidence>
<feature type="domain" description="HD/PDEase" evidence="1">
    <location>
        <begin position="60"/>
        <end position="187"/>
    </location>
</feature>